<dbReference type="OrthoDB" id="8611785at2"/>
<dbReference type="EMBL" id="FOBH01000007">
    <property type="protein sequence ID" value="SEL25862.1"/>
    <property type="molecule type" value="Genomic_DNA"/>
</dbReference>
<accession>A0A1H7NQW0</accession>
<name>A0A1H7NQW0_9PROT</name>
<proteinExistence type="predicted"/>
<gene>
    <name evidence="2" type="ORF">SAMN05216387_107105</name>
</gene>
<evidence type="ECO:0000313" key="3">
    <source>
        <dbReference type="Proteomes" id="UP000198620"/>
    </source>
</evidence>
<dbReference type="Pfam" id="PF08346">
    <property type="entry name" value="AntA"/>
    <property type="match status" value="1"/>
</dbReference>
<sequence>MNELIKVEGRAIGGDQVQTINARDLHAFLGNGENFTTWIKDRIQQYGFIENHDFVSFSENTKKPQGGRPAVEYVVTLDMGKELAMVERNEKGKQARQYFIECEKRAKTPVLSLPDFANPAVAARAWAEQYEAKQAALVQLEAAKPAVEFVIDTLRQGRVSAYRMLQRLLAGILMRSLIN</sequence>
<dbReference type="InterPro" id="IPR013557">
    <property type="entry name" value="AntA/B_antirep"/>
</dbReference>
<keyword evidence="3" id="KW-1185">Reference proteome</keyword>
<organism evidence="2 3">
    <name type="scientific">Nitrosovibrio tenuis</name>
    <dbReference type="NCBI Taxonomy" id="1233"/>
    <lineage>
        <taxon>Bacteria</taxon>
        <taxon>Pseudomonadati</taxon>
        <taxon>Pseudomonadota</taxon>
        <taxon>Betaproteobacteria</taxon>
        <taxon>Nitrosomonadales</taxon>
        <taxon>Nitrosomonadaceae</taxon>
        <taxon>Nitrosovibrio</taxon>
    </lineage>
</organism>
<dbReference type="PANTHER" id="PTHR36180">
    <property type="entry name" value="DNA-BINDING PROTEIN-RELATED-RELATED"/>
    <property type="match status" value="1"/>
</dbReference>
<evidence type="ECO:0000259" key="1">
    <source>
        <dbReference type="Pfam" id="PF08346"/>
    </source>
</evidence>
<dbReference type="PANTHER" id="PTHR36180:SF1">
    <property type="entry name" value="ANTA_ANTB ANTIREPRESSOR DOMAIN-CONTAINING PROTEIN"/>
    <property type="match status" value="1"/>
</dbReference>
<dbReference type="AlphaFoldDB" id="A0A1H7NQW0"/>
<protein>
    <submittedName>
        <fullName evidence="2">Phage anti-repressor protein</fullName>
    </submittedName>
</protein>
<dbReference type="RefSeq" id="WP_090828886.1">
    <property type="nucleotide sequence ID" value="NZ_FOBH01000007.1"/>
</dbReference>
<dbReference type="Proteomes" id="UP000198620">
    <property type="component" value="Unassembled WGS sequence"/>
</dbReference>
<evidence type="ECO:0000313" key="2">
    <source>
        <dbReference type="EMBL" id="SEL25862.1"/>
    </source>
</evidence>
<feature type="domain" description="AntA/AntB antirepressor" evidence="1">
    <location>
        <begin position="20"/>
        <end position="89"/>
    </location>
</feature>
<reference evidence="2 3" key="1">
    <citation type="submission" date="2016-10" db="EMBL/GenBank/DDBJ databases">
        <authorList>
            <person name="de Groot N.N."/>
        </authorList>
    </citation>
    <scope>NUCLEOTIDE SEQUENCE [LARGE SCALE GENOMIC DNA]</scope>
    <source>
        <strain evidence="2 3">Nv1</strain>
    </source>
</reference>
<dbReference type="STRING" id="1233.SAMN05216387_107105"/>